<feature type="region of interest" description="Disordered" evidence="6">
    <location>
        <begin position="226"/>
        <end position="246"/>
    </location>
</feature>
<dbReference type="RefSeq" id="WP_085769791.1">
    <property type="nucleotide sequence ID" value="NZ_AP027149.1"/>
</dbReference>
<evidence type="ECO:0000313" key="8">
    <source>
        <dbReference type="EMBL" id="ARN79746.1"/>
    </source>
</evidence>
<comment type="subcellular location">
    <subcellularLocation>
        <location evidence="1">Membrane</location>
        <topology evidence="1">Multi-pass membrane protein</topology>
    </subcellularLocation>
</comment>
<evidence type="ECO:0000256" key="7">
    <source>
        <dbReference type="SAM" id="Phobius"/>
    </source>
</evidence>
<dbReference type="STRING" id="655015.B1812_00205"/>
<keyword evidence="5 7" id="KW-0472">Membrane</keyword>
<protein>
    <submittedName>
        <fullName evidence="8">Tellurium resistance protein TerC</fullName>
    </submittedName>
</protein>
<feature type="transmembrane region" description="Helical" evidence="7">
    <location>
        <begin position="70"/>
        <end position="87"/>
    </location>
</feature>
<dbReference type="NCBIfam" id="TIGR03717">
    <property type="entry name" value="R_switched_YjbE"/>
    <property type="match status" value="1"/>
</dbReference>
<feature type="transmembrane region" description="Helical" evidence="7">
    <location>
        <begin position="161"/>
        <end position="178"/>
    </location>
</feature>
<dbReference type="GO" id="GO:0016020">
    <property type="term" value="C:membrane"/>
    <property type="evidence" value="ECO:0007669"/>
    <property type="project" value="UniProtKB-SubCell"/>
</dbReference>
<keyword evidence="3 7" id="KW-0812">Transmembrane</keyword>
<evidence type="ECO:0000256" key="6">
    <source>
        <dbReference type="SAM" id="MobiDB-lite"/>
    </source>
</evidence>
<dbReference type="AlphaFoldDB" id="A0A1W6MQD2"/>
<evidence type="ECO:0000256" key="2">
    <source>
        <dbReference type="ARBA" id="ARBA00007511"/>
    </source>
</evidence>
<dbReference type="Pfam" id="PF03741">
    <property type="entry name" value="TerC"/>
    <property type="match status" value="1"/>
</dbReference>
<dbReference type="EMBL" id="CP019948">
    <property type="protein sequence ID" value="ARN79746.1"/>
    <property type="molecule type" value="Genomic_DNA"/>
</dbReference>
<dbReference type="PANTHER" id="PTHR30238">
    <property type="entry name" value="MEMBRANE BOUND PREDICTED REDOX MODULATOR"/>
    <property type="match status" value="1"/>
</dbReference>
<evidence type="ECO:0000256" key="3">
    <source>
        <dbReference type="ARBA" id="ARBA00022692"/>
    </source>
</evidence>
<organism evidence="8 9">
    <name type="scientific">Methylocystis bryophila</name>
    <dbReference type="NCBI Taxonomy" id="655015"/>
    <lineage>
        <taxon>Bacteria</taxon>
        <taxon>Pseudomonadati</taxon>
        <taxon>Pseudomonadota</taxon>
        <taxon>Alphaproteobacteria</taxon>
        <taxon>Hyphomicrobiales</taxon>
        <taxon>Methylocystaceae</taxon>
        <taxon>Methylocystis</taxon>
    </lineage>
</organism>
<feature type="transmembrane region" description="Helical" evidence="7">
    <location>
        <begin position="107"/>
        <end position="129"/>
    </location>
</feature>
<evidence type="ECO:0000256" key="4">
    <source>
        <dbReference type="ARBA" id="ARBA00022989"/>
    </source>
</evidence>
<dbReference type="InterPro" id="IPR005496">
    <property type="entry name" value="Integral_membrane_TerC"/>
</dbReference>
<keyword evidence="4 7" id="KW-1133">Transmembrane helix</keyword>
<reference evidence="8 9" key="1">
    <citation type="submission" date="2017-02" db="EMBL/GenBank/DDBJ databases">
        <authorList>
            <person name="Peterson S.W."/>
        </authorList>
    </citation>
    <scope>NUCLEOTIDE SEQUENCE [LARGE SCALE GENOMIC DNA]</scope>
    <source>
        <strain evidence="8 9">S285</strain>
    </source>
</reference>
<evidence type="ECO:0000256" key="5">
    <source>
        <dbReference type="ARBA" id="ARBA00023136"/>
    </source>
</evidence>
<dbReference type="OrthoDB" id="9807970at2"/>
<proteinExistence type="inferred from homology"/>
<name>A0A1W6MQD2_9HYPH</name>
<feature type="transmembrane region" description="Helical" evidence="7">
    <location>
        <begin position="45"/>
        <end position="64"/>
    </location>
</feature>
<comment type="similarity">
    <text evidence="2">Belongs to the TerC family.</text>
</comment>
<feature type="transmembrane region" description="Helical" evidence="7">
    <location>
        <begin position="135"/>
        <end position="154"/>
    </location>
</feature>
<feature type="transmembrane region" description="Helical" evidence="7">
    <location>
        <begin position="198"/>
        <end position="218"/>
    </location>
</feature>
<accession>A0A1W6MQD2</accession>
<dbReference type="Proteomes" id="UP000193978">
    <property type="component" value="Chromosome"/>
</dbReference>
<dbReference type="InterPro" id="IPR022301">
    <property type="entry name" value="Integral_membrane_YjbE"/>
</dbReference>
<gene>
    <name evidence="8" type="ORF">B1812_00205</name>
</gene>
<evidence type="ECO:0000256" key="1">
    <source>
        <dbReference type="ARBA" id="ARBA00004141"/>
    </source>
</evidence>
<dbReference type="KEGG" id="mbry:B1812_00205"/>
<sequence>MSDFAALALKILEIVWINLLLSGDNAVLIALACRGLPQKSRRLGVLLGALFGVALRVGFTMIVFQLMGIPLLKLLGALMLIAIAIKLPNQKIDHSEIEAKPHLISAVTAIVVADAVMSLDNVVAIAAAAHGSLPLIIFGLALSAPIVMFGASALMEIFDRFPILIFLGAGLLGFAAGELATTDPFLARFGALPPHADILAGAAVCALVLALAWLWKAATRDAATPERRFLSSSQPQGPLSRGAAED</sequence>
<dbReference type="PANTHER" id="PTHR30238:SF4">
    <property type="entry name" value="SLL1022 PROTEIN"/>
    <property type="match status" value="1"/>
</dbReference>
<keyword evidence="9" id="KW-1185">Reference proteome</keyword>
<evidence type="ECO:0000313" key="9">
    <source>
        <dbReference type="Proteomes" id="UP000193978"/>
    </source>
</evidence>
<feature type="transmembrane region" description="Helical" evidence="7">
    <location>
        <begin position="14"/>
        <end position="33"/>
    </location>
</feature>